<feature type="domain" description="IPT/TIG" evidence="1">
    <location>
        <begin position="222"/>
        <end position="303"/>
    </location>
</feature>
<dbReference type="InterPro" id="IPR002909">
    <property type="entry name" value="IPT_dom"/>
</dbReference>
<dbReference type="Pfam" id="PF01833">
    <property type="entry name" value="TIG"/>
    <property type="match status" value="2"/>
</dbReference>
<reference evidence="2 3" key="1">
    <citation type="journal article" date="2019" name="Int. J. Syst. Evol. Microbiol.">
        <title>The Global Catalogue of Microorganisms (GCM) 10K type strain sequencing project: providing services to taxonomists for standard genome sequencing and annotation.</title>
        <authorList>
            <consortium name="The Broad Institute Genomics Platform"/>
            <consortium name="The Broad Institute Genome Sequencing Center for Infectious Disease"/>
            <person name="Wu L."/>
            <person name="Ma J."/>
        </authorList>
    </citation>
    <scope>NUCLEOTIDE SEQUENCE [LARGE SCALE GENOMIC DNA]</scope>
    <source>
        <strain evidence="2 3">JCM 13004</strain>
    </source>
</reference>
<dbReference type="SMART" id="SM00429">
    <property type="entry name" value="IPT"/>
    <property type="match status" value="2"/>
</dbReference>
<name>A0ABN1T7J9_9ACTN</name>
<organism evidence="2 3">
    <name type="scientific">Kitasatospora nipponensis</name>
    <dbReference type="NCBI Taxonomy" id="258049"/>
    <lineage>
        <taxon>Bacteria</taxon>
        <taxon>Bacillati</taxon>
        <taxon>Actinomycetota</taxon>
        <taxon>Actinomycetes</taxon>
        <taxon>Kitasatosporales</taxon>
        <taxon>Streptomycetaceae</taxon>
        <taxon>Kitasatospora</taxon>
    </lineage>
</organism>
<proteinExistence type="predicted"/>
<evidence type="ECO:0000313" key="3">
    <source>
        <dbReference type="Proteomes" id="UP001500037"/>
    </source>
</evidence>
<dbReference type="Gene3D" id="2.60.40.10">
    <property type="entry name" value="Immunoglobulins"/>
    <property type="match status" value="2"/>
</dbReference>
<dbReference type="Proteomes" id="UP001500037">
    <property type="component" value="Unassembled WGS sequence"/>
</dbReference>
<evidence type="ECO:0000313" key="2">
    <source>
        <dbReference type="EMBL" id="GAA1069031.1"/>
    </source>
</evidence>
<gene>
    <name evidence="2" type="ORF">GCM10009665_75630</name>
</gene>
<dbReference type="InterPro" id="IPR013783">
    <property type="entry name" value="Ig-like_fold"/>
</dbReference>
<evidence type="ECO:0000259" key="1">
    <source>
        <dbReference type="SMART" id="SM00429"/>
    </source>
</evidence>
<accession>A0ABN1T7J9</accession>
<sequence>MAVGGNYPFLANSSGNMSVTWTSVGSVAYSGVTQVTLDLPPGITTDGVLMYSTPADYVFTETISPDGRHVTAYFTGTRSPGRSDFMKVNLRSGAAKPSGTVTATVANRGDVNPANDVVAQDVTGVNQAAAVPPAPTVTALSATTGPGTGGTAVTVTGSNLDNGFVLFGDTPATSSSCAGTSCTATAPGGSGSVAVTVVTPGGHADAASAFGYTGPTPPAPPAPVLTSLYTTSGPVAGGTHVNVAGTNLLGGQVLFGGVAGKDSSCGPTFCTVLSPAGTGTVDVTVTTPGGTTALIAGDRFSYTP</sequence>
<protein>
    <recommendedName>
        <fullName evidence="1">IPT/TIG domain-containing protein</fullName>
    </recommendedName>
</protein>
<feature type="domain" description="IPT/TIG" evidence="1">
    <location>
        <begin position="134"/>
        <end position="213"/>
    </location>
</feature>
<dbReference type="InterPro" id="IPR014756">
    <property type="entry name" value="Ig_E-set"/>
</dbReference>
<keyword evidence="3" id="KW-1185">Reference proteome</keyword>
<comment type="caution">
    <text evidence="2">The sequence shown here is derived from an EMBL/GenBank/DDBJ whole genome shotgun (WGS) entry which is preliminary data.</text>
</comment>
<dbReference type="SUPFAM" id="SSF81296">
    <property type="entry name" value="E set domains"/>
    <property type="match status" value="2"/>
</dbReference>
<dbReference type="EMBL" id="BAAALF010000301">
    <property type="protein sequence ID" value="GAA1069031.1"/>
    <property type="molecule type" value="Genomic_DNA"/>
</dbReference>